<dbReference type="Pfam" id="PF00392">
    <property type="entry name" value="GntR"/>
    <property type="match status" value="1"/>
</dbReference>
<evidence type="ECO:0000256" key="2">
    <source>
        <dbReference type="ARBA" id="ARBA00023125"/>
    </source>
</evidence>
<evidence type="ECO:0000256" key="1">
    <source>
        <dbReference type="ARBA" id="ARBA00023015"/>
    </source>
</evidence>
<dbReference type="PANTHER" id="PTHR44846">
    <property type="entry name" value="MANNOSYL-D-GLYCERATE TRANSPORT/METABOLISM SYSTEM REPRESSOR MNGR-RELATED"/>
    <property type="match status" value="1"/>
</dbReference>
<dbReference type="SUPFAM" id="SSF64288">
    <property type="entry name" value="Chorismate lyase-like"/>
    <property type="match status" value="1"/>
</dbReference>
<sequence>MRDPMPSANDETLQQRRGVTSRWRLIERVIEQEIRAGTWRPGARLPAELELAARFEVHRKTIRHALSSLRERNLLRIEQGRGAFVKERLVRHHIDPTSRLSTALRDIHRIGERRVLGFSRVRVERDLGRDLRLDRNHFARKVDTITMVDGLAIAVASSYFPLPRFERIEQIIVETGSFTQAWRRFGVTTYKRHETRISAIALSKADSASLGLPQRQPMILVTNVNVDAAGVPIVLSRVRVAPQHMDLVFNFD</sequence>
<protein>
    <submittedName>
        <fullName evidence="5">Phosphonate metabolism transcriptional regulator PhnF</fullName>
    </submittedName>
</protein>
<dbReference type="PANTHER" id="PTHR44846:SF1">
    <property type="entry name" value="MANNOSYL-D-GLYCERATE TRANSPORT_METABOLISM SYSTEM REPRESSOR MNGR-RELATED"/>
    <property type="match status" value="1"/>
</dbReference>
<dbReference type="SMART" id="SM00345">
    <property type="entry name" value="HTH_GNTR"/>
    <property type="match status" value="1"/>
</dbReference>
<keyword evidence="6" id="KW-1185">Reference proteome</keyword>
<dbReference type="GO" id="GO:0003700">
    <property type="term" value="F:DNA-binding transcription factor activity"/>
    <property type="evidence" value="ECO:0007669"/>
    <property type="project" value="InterPro"/>
</dbReference>
<dbReference type="GO" id="GO:0003677">
    <property type="term" value="F:DNA binding"/>
    <property type="evidence" value="ECO:0007669"/>
    <property type="project" value="UniProtKB-KW"/>
</dbReference>
<comment type="caution">
    <text evidence="5">The sequence shown here is derived from an EMBL/GenBank/DDBJ whole genome shotgun (WGS) entry which is preliminary data.</text>
</comment>
<dbReference type="NCBIfam" id="TIGR02325">
    <property type="entry name" value="C_P_lyase_phnF"/>
    <property type="match status" value="1"/>
</dbReference>
<keyword evidence="2" id="KW-0238">DNA-binding</keyword>
<dbReference type="InterPro" id="IPR050679">
    <property type="entry name" value="Bact_HTH_transcr_reg"/>
</dbReference>
<dbReference type="InterPro" id="IPR011663">
    <property type="entry name" value="UTRA"/>
</dbReference>
<dbReference type="Proteomes" id="UP000324797">
    <property type="component" value="Unassembled WGS sequence"/>
</dbReference>
<evidence type="ECO:0000259" key="4">
    <source>
        <dbReference type="PROSITE" id="PS50949"/>
    </source>
</evidence>
<dbReference type="PROSITE" id="PS50949">
    <property type="entry name" value="HTH_GNTR"/>
    <property type="match status" value="1"/>
</dbReference>
<dbReference type="Pfam" id="PF07702">
    <property type="entry name" value="UTRA"/>
    <property type="match status" value="1"/>
</dbReference>
<reference evidence="5 6" key="1">
    <citation type="submission" date="2019-08" db="EMBL/GenBank/DDBJ databases">
        <title>Bradyrhizobium hipponensis sp. nov., a rhizobium isolated from a Lupinus angustifolius root nodule in Tunisia.</title>
        <authorList>
            <person name="Off K."/>
            <person name="Rejili M."/>
            <person name="Mars M."/>
            <person name="Brachmann A."/>
            <person name="Marin M."/>
        </authorList>
    </citation>
    <scope>NUCLEOTIDE SEQUENCE [LARGE SCALE GENOMIC DNA]</scope>
    <source>
        <strain evidence="6">aSej3</strain>
    </source>
</reference>
<proteinExistence type="predicted"/>
<dbReference type="InterPro" id="IPR012702">
    <property type="entry name" value="CP_lyase_PhnF"/>
</dbReference>
<dbReference type="GO" id="GO:0045892">
    <property type="term" value="P:negative regulation of DNA-templated transcription"/>
    <property type="evidence" value="ECO:0007669"/>
    <property type="project" value="TreeGrafter"/>
</dbReference>
<evidence type="ECO:0000313" key="5">
    <source>
        <dbReference type="EMBL" id="TYO61414.1"/>
    </source>
</evidence>
<evidence type="ECO:0000313" key="6">
    <source>
        <dbReference type="Proteomes" id="UP000324797"/>
    </source>
</evidence>
<organism evidence="5 6">
    <name type="scientific">Bradyrhizobium hipponense</name>
    <dbReference type="NCBI Taxonomy" id="2605638"/>
    <lineage>
        <taxon>Bacteria</taxon>
        <taxon>Pseudomonadati</taxon>
        <taxon>Pseudomonadota</taxon>
        <taxon>Alphaproteobacteria</taxon>
        <taxon>Hyphomicrobiales</taxon>
        <taxon>Nitrobacteraceae</taxon>
        <taxon>Bradyrhizobium</taxon>
    </lineage>
</organism>
<dbReference type="InterPro" id="IPR036390">
    <property type="entry name" value="WH_DNA-bd_sf"/>
</dbReference>
<gene>
    <name evidence="5" type="primary">phnF</name>
    <name evidence="5" type="ORF">FXV83_38545</name>
</gene>
<dbReference type="InterPro" id="IPR028978">
    <property type="entry name" value="Chorismate_lyase_/UTRA_dom_sf"/>
</dbReference>
<dbReference type="EMBL" id="VSTH01000184">
    <property type="protein sequence ID" value="TYO61414.1"/>
    <property type="molecule type" value="Genomic_DNA"/>
</dbReference>
<dbReference type="AlphaFoldDB" id="A0A5S4YCK9"/>
<dbReference type="PRINTS" id="PR00035">
    <property type="entry name" value="HTHGNTR"/>
</dbReference>
<name>A0A5S4YCK9_9BRAD</name>
<dbReference type="InterPro" id="IPR000524">
    <property type="entry name" value="Tscrpt_reg_HTH_GntR"/>
</dbReference>
<feature type="domain" description="HTH gntR-type" evidence="4">
    <location>
        <begin position="20"/>
        <end position="88"/>
    </location>
</feature>
<keyword evidence="1" id="KW-0805">Transcription regulation</keyword>
<dbReference type="Gene3D" id="1.10.10.10">
    <property type="entry name" value="Winged helix-like DNA-binding domain superfamily/Winged helix DNA-binding domain"/>
    <property type="match status" value="1"/>
</dbReference>
<evidence type="ECO:0000256" key="3">
    <source>
        <dbReference type="ARBA" id="ARBA00023163"/>
    </source>
</evidence>
<keyword evidence="3" id="KW-0804">Transcription</keyword>
<dbReference type="InterPro" id="IPR036388">
    <property type="entry name" value="WH-like_DNA-bd_sf"/>
</dbReference>
<dbReference type="SUPFAM" id="SSF46785">
    <property type="entry name" value="Winged helix' DNA-binding domain"/>
    <property type="match status" value="1"/>
</dbReference>
<accession>A0A5S4YCK9</accession>
<dbReference type="SMART" id="SM00866">
    <property type="entry name" value="UTRA"/>
    <property type="match status" value="1"/>
</dbReference>
<dbReference type="Gene3D" id="3.40.1410.10">
    <property type="entry name" value="Chorismate lyase-like"/>
    <property type="match status" value="1"/>
</dbReference>
<dbReference type="CDD" id="cd07377">
    <property type="entry name" value="WHTH_GntR"/>
    <property type="match status" value="1"/>
</dbReference>